<dbReference type="InterPro" id="IPR006603">
    <property type="entry name" value="PQ-loop_rpt"/>
</dbReference>
<comment type="subcellular location">
    <subcellularLocation>
        <location evidence="1">Membrane</location>
        <topology evidence="1">Multi-pass membrane protein</topology>
    </subcellularLocation>
</comment>
<evidence type="ECO:0000256" key="1">
    <source>
        <dbReference type="ARBA" id="ARBA00004141"/>
    </source>
</evidence>
<name>A0A7J7IJZ8_9RHOD</name>
<proteinExistence type="predicted"/>
<feature type="transmembrane region" description="Helical" evidence="6">
    <location>
        <begin position="66"/>
        <end position="83"/>
    </location>
</feature>
<feature type="compositionally biased region" description="Polar residues" evidence="5">
    <location>
        <begin position="171"/>
        <end position="180"/>
    </location>
</feature>
<keyword evidence="8" id="KW-1185">Reference proteome</keyword>
<evidence type="ECO:0000313" key="8">
    <source>
        <dbReference type="Proteomes" id="UP000530660"/>
    </source>
</evidence>
<dbReference type="OrthoDB" id="3662at2759"/>
<evidence type="ECO:0000313" key="7">
    <source>
        <dbReference type="EMBL" id="KAF6002631.1"/>
    </source>
</evidence>
<accession>A0A7J7IJZ8</accession>
<comment type="caution">
    <text evidence="7">The sequence shown here is derived from an EMBL/GenBank/DDBJ whole genome shotgun (WGS) entry which is preliminary data.</text>
</comment>
<feature type="region of interest" description="Disordered" evidence="5">
    <location>
        <begin position="162"/>
        <end position="194"/>
    </location>
</feature>
<evidence type="ECO:0000256" key="2">
    <source>
        <dbReference type="ARBA" id="ARBA00022692"/>
    </source>
</evidence>
<evidence type="ECO:0000256" key="5">
    <source>
        <dbReference type="SAM" id="MobiDB-lite"/>
    </source>
</evidence>
<gene>
    <name evidence="7" type="ORF">F1559_000708</name>
</gene>
<evidence type="ECO:0000256" key="6">
    <source>
        <dbReference type="SAM" id="Phobius"/>
    </source>
</evidence>
<feature type="transmembrane region" description="Helical" evidence="6">
    <location>
        <begin position="35"/>
        <end position="54"/>
    </location>
</feature>
<feature type="transmembrane region" description="Helical" evidence="6">
    <location>
        <begin position="114"/>
        <end position="132"/>
    </location>
</feature>
<keyword evidence="3 6" id="KW-1133">Transmembrane helix</keyword>
<dbReference type="EMBL" id="VWRR01000009">
    <property type="protein sequence ID" value="KAF6002631.1"/>
    <property type="molecule type" value="Genomic_DNA"/>
</dbReference>
<dbReference type="GO" id="GO:0016020">
    <property type="term" value="C:membrane"/>
    <property type="evidence" value="ECO:0007669"/>
    <property type="project" value="UniProtKB-SubCell"/>
</dbReference>
<evidence type="ECO:0000256" key="4">
    <source>
        <dbReference type="ARBA" id="ARBA00023136"/>
    </source>
</evidence>
<feature type="transmembrane region" description="Helical" evidence="6">
    <location>
        <begin position="228"/>
        <end position="252"/>
    </location>
</feature>
<dbReference type="Pfam" id="PF04193">
    <property type="entry name" value="PQ-loop"/>
    <property type="match status" value="1"/>
</dbReference>
<dbReference type="Proteomes" id="UP000530660">
    <property type="component" value="Unassembled WGS sequence"/>
</dbReference>
<protein>
    <submittedName>
        <fullName evidence="7">Uncharacterized protein</fullName>
    </submittedName>
</protein>
<sequence>MSWVRFLAQTPTCRQVIDALQQSRQSDTLRSSLNLWIWLGVSAAVTLVQLGQFIPQHVELYRRKSVVGLSAWTLFFGSLYTYMTMIDYLVQSRGQWLHSCTQGWSVCFLELQPFVQVVGSWLLVGLLWFWYLRYEKLDEARELQRSRAGIIFVESSSKPLWTSSRRKRSPETTSTRNASAALSPRPDSRGANDLEADSPDPHWWHAVPSEHYRHAHYRHHRYYFDDSAYATAFFRIFCAVAVLVGASGGFVIGARRNSSNVAPELLRRRMRILGDSSMYSYVDTPDHNHVYVRASGEPLQDVGFIHLHIRRCVQRLLGCVACPVQRLGQQCSRWFLCPLSIRLDSYRGTSRTRECDRVHFANDRCDGS</sequence>
<dbReference type="AlphaFoldDB" id="A0A7J7IJZ8"/>
<keyword evidence="2 6" id="KW-0812">Transmembrane</keyword>
<organism evidence="7 8">
    <name type="scientific">Cyanidiococcus yangmingshanensis</name>
    <dbReference type="NCBI Taxonomy" id="2690220"/>
    <lineage>
        <taxon>Eukaryota</taxon>
        <taxon>Rhodophyta</taxon>
        <taxon>Bangiophyceae</taxon>
        <taxon>Cyanidiales</taxon>
        <taxon>Cyanidiaceae</taxon>
        <taxon>Cyanidiococcus</taxon>
    </lineage>
</organism>
<reference evidence="7 8" key="1">
    <citation type="journal article" date="2020" name="J. Phycol.">
        <title>Comparative genome analysis reveals Cyanidiococcus gen. nov., a new extremophilic red algal genus sister to Cyanidioschyzon (Cyanidioschyzonaceae, Rhodophyta).</title>
        <authorList>
            <person name="Liu S.-L."/>
            <person name="Chiang Y.-R."/>
            <person name="Yoon H.S."/>
            <person name="Fu H.-Y."/>
        </authorList>
    </citation>
    <scope>NUCLEOTIDE SEQUENCE [LARGE SCALE GENOMIC DNA]</scope>
    <source>
        <strain evidence="7 8">THAL066</strain>
    </source>
</reference>
<keyword evidence="4 6" id="KW-0472">Membrane</keyword>
<evidence type="ECO:0000256" key="3">
    <source>
        <dbReference type="ARBA" id="ARBA00022989"/>
    </source>
</evidence>